<dbReference type="PRINTS" id="PR01210">
    <property type="entry name" value="GGTRANSPTASE"/>
</dbReference>
<dbReference type="Gene3D" id="1.10.246.130">
    <property type="match status" value="1"/>
</dbReference>
<reference evidence="13 14" key="1">
    <citation type="journal article" date="2016" name="Front. Microbiol.">
        <title>Genomic Insight into the Host-Endosymbiont Relationship of Endozoicomonas montiporae CL-33(T) with its Coral Host.</title>
        <authorList>
            <person name="Ding J.-Y."/>
            <person name="Shiu J.-H."/>
            <person name="Chen W.-M."/>
            <person name="Chiang Y.-R."/>
            <person name="Tang S.-L."/>
        </authorList>
    </citation>
    <scope>NUCLEOTIDE SEQUENCE [LARGE SCALE GENOMIC DNA]</scope>
    <source>
        <strain evidence="13 14">CL-33</strain>
    </source>
</reference>
<evidence type="ECO:0000256" key="6">
    <source>
        <dbReference type="ARBA" id="ARBA00023145"/>
    </source>
</evidence>
<evidence type="ECO:0000313" key="13">
    <source>
        <dbReference type="EMBL" id="AMO57692.1"/>
    </source>
</evidence>
<feature type="binding site" evidence="10">
    <location>
        <position position="494"/>
    </location>
    <ligand>
        <name>L-glutamate</name>
        <dbReference type="ChEBI" id="CHEBI:29985"/>
    </ligand>
</feature>
<dbReference type="InterPro" id="IPR029055">
    <property type="entry name" value="Ntn_hydrolases_N"/>
</dbReference>
<evidence type="ECO:0000256" key="8">
    <source>
        <dbReference type="ARBA" id="ARBA00047417"/>
    </source>
</evidence>
<evidence type="ECO:0000256" key="11">
    <source>
        <dbReference type="RuleBase" id="RU368036"/>
    </source>
</evidence>
<dbReference type="EC" id="3.4.19.13" evidence="11"/>
<feature type="signal peptide" evidence="12">
    <location>
        <begin position="1"/>
        <end position="26"/>
    </location>
</feature>
<sequence length="602" mass="65501">MHEAKILYKQFLSFIMMALLPVCLHASTIDDDDVAPESASGLTTKTEVLADHYMVSAANPLAVKAGYEVLRAGGSAIDAMVAVQTVLGLVEPQSSGLGGGAFLVYYDAQKKQLTTFDGRETAPMAATPELFQDEGGKPLSFFDAVVGGRSVGTPGTVKLMSELHARYGTNPWPALLEPAKQLAEQGFVVSHRLSSAIEKDKKRLQRYDDTRRYFFKENGQPLTEGDLLKNPDYAKTLDILAKQGADAFYKGKIAEDIVARVQGIKDNPGLLTKNDLANYRIKERPVVCAPFRQYNVCGMGPPSSGTLTIGQILGIATHANLSSFTKDSPEAWQVIGDATRLAFADRNRYMADTDYVPMPHGLLNPDYLATRASLIKQGKALATVHPGQPDWENAITQADDQSIELPSTTHISIVDKAGNIVSMTSTIENGFGSRVMTNGFLLNNELTDFSFVSHKNGYPVANRVEPGKRPRSSMAPVIVMNEGQPYLVLGSPGGSRIIGYVANTLIRHLEWGMPVQSAINAPHLQNRSGFYELEAGTEAEALKKPLEKMGYKVRIKDMNSGLQAIQLGESLILTIFSGLAVRGLYSSYKFSLDLHRNGQTPL</sequence>
<dbReference type="InterPro" id="IPR055262">
    <property type="entry name" value="GGT_CS"/>
</dbReference>
<organism evidence="13 14">
    <name type="scientific">Endozoicomonas montiporae CL-33</name>
    <dbReference type="NCBI Taxonomy" id="570277"/>
    <lineage>
        <taxon>Bacteria</taxon>
        <taxon>Pseudomonadati</taxon>
        <taxon>Pseudomonadota</taxon>
        <taxon>Gammaproteobacteria</taxon>
        <taxon>Oceanospirillales</taxon>
        <taxon>Endozoicomonadaceae</taxon>
        <taxon>Endozoicomonas</taxon>
    </lineage>
</organism>
<feature type="binding site" evidence="10">
    <location>
        <position position="119"/>
    </location>
    <ligand>
        <name>L-glutamate</name>
        <dbReference type="ChEBI" id="CHEBI:29985"/>
    </ligand>
</feature>
<comment type="subunit">
    <text evidence="11">This enzyme consists of two polypeptide chains, which are synthesized in precursor form from a single polypeptide.</text>
</comment>
<dbReference type="InterPro" id="IPR051792">
    <property type="entry name" value="GGT_bact"/>
</dbReference>
<evidence type="ECO:0000256" key="1">
    <source>
        <dbReference type="ARBA" id="ARBA00001049"/>
    </source>
</evidence>
<dbReference type="Proteomes" id="UP000071065">
    <property type="component" value="Chromosome"/>
</dbReference>
<proteinExistence type="inferred from homology"/>
<comment type="catalytic activity">
    <reaction evidence="8 11">
        <text>an N-terminal (5-L-glutamyl)-[peptide] + an alpha-amino acid = 5-L-glutamyl amino acid + an N-terminal L-alpha-aminoacyl-[peptide]</text>
        <dbReference type="Rhea" id="RHEA:23904"/>
        <dbReference type="Rhea" id="RHEA-COMP:9780"/>
        <dbReference type="Rhea" id="RHEA-COMP:9795"/>
        <dbReference type="ChEBI" id="CHEBI:77644"/>
        <dbReference type="ChEBI" id="CHEBI:78597"/>
        <dbReference type="ChEBI" id="CHEBI:78599"/>
        <dbReference type="ChEBI" id="CHEBI:78608"/>
        <dbReference type="EC" id="2.3.2.2"/>
    </reaction>
</comment>
<dbReference type="PANTHER" id="PTHR43199">
    <property type="entry name" value="GLUTATHIONE HYDROLASE"/>
    <property type="match status" value="1"/>
</dbReference>
<dbReference type="PATRIC" id="fig|570277.3.peg.4023"/>
<evidence type="ECO:0000256" key="3">
    <source>
        <dbReference type="ARBA" id="ARBA00009381"/>
    </source>
</evidence>
<comment type="similarity">
    <text evidence="3 11">Belongs to the gamma-glutamyltransferase family.</text>
</comment>
<evidence type="ECO:0000256" key="9">
    <source>
        <dbReference type="PIRSR" id="PIRSR600101-1"/>
    </source>
</evidence>
<feature type="binding site" evidence="10">
    <location>
        <begin position="472"/>
        <end position="473"/>
    </location>
    <ligand>
        <name>L-glutamate</name>
        <dbReference type="ChEBI" id="CHEBI:29985"/>
    </ligand>
</feature>
<feature type="active site" description="Nucleophile" evidence="9">
    <location>
        <position position="408"/>
    </location>
</feature>
<dbReference type="GO" id="GO:0036374">
    <property type="term" value="F:glutathione hydrolase activity"/>
    <property type="evidence" value="ECO:0007669"/>
    <property type="project" value="UniProtKB-UniRule"/>
</dbReference>
<evidence type="ECO:0000256" key="2">
    <source>
        <dbReference type="ARBA" id="ARBA00001089"/>
    </source>
</evidence>
<keyword evidence="6 11" id="KW-0865">Zymogen</keyword>
<dbReference type="EC" id="2.3.2.2" evidence="11"/>
<dbReference type="Gene3D" id="3.60.20.40">
    <property type="match status" value="1"/>
</dbReference>
<dbReference type="NCBIfam" id="TIGR00066">
    <property type="entry name" value="g_glut_trans"/>
    <property type="match status" value="1"/>
</dbReference>
<dbReference type="InterPro" id="IPR000101">
    <property type="entry name" value="GGT_peptidase"/>
</dbReference>
<keyword evidence="5 11" id="KW-0378">Hydrolase</keyword>
<comment type="catalytic activity">
    <reaction evidence="2 11">
        <text>glutathione + H2O = L-cysteinylglycine + L-glutamate</text>
        <dbReference type="Rhea" id="RHEA:28807"/>
        <dbReference type="ChEBI" id="CHEBI:15377"/>
        <dbReference type="ChEBI" id="CHEBI:29985"/>
        <dbReference type="ChEBI" id="CHEBI:57925"/>
        <dbReference type="ChEBI" id="CHEBI:61694"/>
        <dbReference type="EC" id="3.4.19.13"/>
    </reaction>
</comment>
<feature type="chain" id="PRO_5007493145" description="Glutathione hydrolase proenzyme" evidence="12">
    <location>
        <begin position="27"/>
        <end position="602"/>
    </location>
</feature>
<evidence type="ECO:0000256" key="10">
    <source>
        <dbReference type="PIRSR" id="PIRSR600101-2"/>
    </source>
</evidence>
<keyword evidence="4 11" id="KW-0808">Transferase</keyword>
<dbReference type="STRING" id="570277.EZMO1_3735"/>
<keyword evidence="7 11" id="KW-0012">Acyltransferase</keyword>
<dbReference type="GO" id="GO:0006751">
    <property type="term" value="P:glutathione catabolic process"/>
    <property type="evidence" value="ECO:0007669"/>
    <property type="project" value="UniProtKB-UniRule"/>
</dbReference>
<evidence type="ECO:0000313" key="14">
    <source>
        <dbReference type="Proteomes" id="UP000071065"/>
    </source>
</evidence>
<dbReference type="PROSITE" id="PS00462">
    <property type="entry name" value="G_GLU_TRANSPEPTIDASE"/>
    <property type="match status" value="1"/>
</dbReference>
<dbReference type="GO" id="GO:0006750">
    <property type="term" value="P:glutathione biosynthetic process"/>
    <property type="evidence" value="ECO:0007669"/>
    <property type="project" value="UniProtKB-KW"/>
</dbReference>
<name>A0A142BG16_9GAMM</name>
<dbReference type="EMBL" id="CP013251">
    <property type="protein sequence ID" value="AMO57692.1"/>
    <property type="molecule type" value="Genomic_DNA"/>
</dbReference>
<evidence type="ECO:0000256" key="5">
    <source>
        <dbReference type="ARBA" id="ARBA00022801"/>
    </source>
</evidence>
<dbReference type="RefSeq" id="WP_082212096.1">
    <property type="nucleotide sequence ID" value="NZ_CP013251.1"/>
</dbReference>
<comment type="pathway">
    <text evidence="11">Sulfur metabolism; glutathione metabolism.</text>
</comment>
<evidence type="ECO:0000256" key="4">
    <source>
        <dbReference type="ARBA" id="ARBA00022679"/>
    </source>
</evidence>
<evidence type="ECO:0000256" key="12">
    <source>
        <dbReference type="SAM" id="SignalP"/>
    </source>
</evidence>
<gene>
    <name evidence="13" type="primary">ggt</name>
    <name evidence="13" type="ORF">EZMO1_3735</name>
</gene>
<dbReference type="KEGG" id="emp:EZMO1_3735"/>
<evidence type="ECO:0000256" key="7">
    <source>
        <dbReference type="ARBA" id="ARBA00023315"/>
    </source>
</evidence>
<comment type="PTM">
    <text evidence="11">Cleaved by autocatalysis into a large and a small subunit.</text>
</comment>
<comment type="catalytic activity">
    <reaction evidence="1 11">
        <text>an S-substituted glutathione + H2O = an S-substituted L-cysteinylglycine + L-glutamate</text>
        <dbReference type="Rhea" id="RHEA:59468"/>
        <dbReference type="ChEBI" id="CHEBI:15377"/>
        <dbReference type="ChEBI" id="CHEBI:29985"/>
        <dbReference type="ChEBI" id="CHEBI:90779"/>
        <dbReference type="ChEBI" id="CHEBI:143103"/>
        <dbReference type="EC" id="3.4.19.13"/>
    </reaction>
</comment>
<dbReference type="InterPro" id="IPR043137">
    <property type="entry name" value="GGT_ssub_C"/>
</dbReference>
<accession>A0A142BG16</accession>
<dbReference type="GO" id="GO:0103068">
    <property type="term" value="F:leukotriene C4 gamma-glutamyl transferase activity"/>
    <property type="evidence" value="ECO:0007669"/>
    <property type="project" value="UniProtKB-EC"/>
</dbReference>
<keyword evidence="11" id="KW-0317">Glutathione biosynthesis</keyword>
<feature type="binding site" evidence="10">
    <location>
        <position position="448"/>
    </location>
    <ligand>
        <name>L-glutamate</name>
        <dbReference type="ChEBI" id="CHEBI:29985"/>
    </ligand>
</feature>
<dbReference type="PANTHER" id="PTHR43199:SF1">
    <property type="entry name" value="GLUTATHIONE HYDROLASE PROENZYME"/>
    <property type="match status" value="1"/>
</dbReference>
<keyword evidence="12" id="KW-0732">Signal</keyword>
<dbReference type="Pfam" id="PF01019">
    <property type="entry name" value="G_glu_transpept"/>
    <property type="match status" value="1"/>
</dbReference>
<dbReference type="AlphaFoldDB" id="A0A142BG16"/>
<dbReference type="InterPro" id="IPR043138">
    <property type="entry name" value="GGT_lsub"/>
</dbReference>
<dbReference type="SUPFAM" id="SSF56235">
    <property type="entry name" value="N-terminal nucleophile aminohydrolases (Ntn hydrolases)"/>
    <property type="match status" value="1"/>
</dbReference>
<dbReference type="UniPathway" id="UPA00204"/>
<protein>
    <recommendedName>
        <fullName evidence="11">Glutathione hydrolase proenzyme</fullName>
        <ecNumber evidence="11">2.3.2.2</ecNumber>
        <ecNumber evidence="11">3.4.19.13</ecNumber>
    </recommendedName>
    <component>
        <recommendedName>
            <fullName evidence="11">Glutathione hydrolase large chain</fullName>
        </recommendedName>
    </component>
    <component>
        <recommendedName>
            <fullName evidence="11">Glutathione hydrolase small chain</fullName>
        </recommendedName>
    </component>
</protein>